<proteinExistence type="inferred from homology"/>
<dbReference type="CDD" id="cd11041">
    <property type="entry name" value="CYP503A1-like"/>
    <property type="match status" value="1"/>
</dbReference>
<accession>W3WKC7</accession>
<evidence type="ECO:0000256" key="3">
    <source>
        <dbReference type="ARBA" id="ARBA00022723"/>
    </source>
</evidence>
<keyword evidence="4" id="KW-0560">Oxidoreductase</keyword>
<sequence length="520" mass="59419">MDFATLTQYWPRQLAFLPSNYTAAVLAVFVAMAVSFSISWANAGPSIPRIASTKSWFASRRDFADHGIEIIQKGFDQVESGVFRVTSLDGSDLVILAPRHWLHLCKKKDDEIAPAREEFFRCSLHGAAFDEPYLYTYVNARMQGFDRHFHAMSQALDKAMFDVLGSDMESPTVGFKRVFIQPQVIHIFSQATWRVFLGDSFTSEVADIFQRYVAALIPLMRKLTTQRPMVARLVAAFSDEVRQVHEQLKRMTALFTPMLEQCVDAVEQGTKPDSVNNEWFEDLVRLAPAEKRRDYKFLTNIFIGFAFTFIFSPVPVTTQIIFEFAFRPDYTEFVLQETQDVLGKRHEDWAFSKENLRRLSLLDSFCKETHKHHPTAASNMKKITVKPQNLANGVTLPAGTVFEVVEIAAHLSNPAFEDPSTWNGRRYFDLRQKTSTSTSATKYDWGAATRDDLNFGYATHMCPGRSAGCSIVKMFMVKLLSHYELCMVEGETQRYEDVYFGQFISPNQIKPILIRLKKQP</sequence>
<keyword evidence="3" id="KW-0479">Metal-binding</keyword>
<keyword evidence="8" id="KW-1185">Reference proteome</keyword>
<gene>
    <name evidence="7" type="ORF">PFICI_14246</name>
</gene>
<dbReference type="GeneID" id="19279259"/>
<dbReference type="AlphaFoldDB" id="W3WKC7"/>
<evidence type="ECO:0000256" key="5">
    <source>
        <dbReference type="ARBA" id="ARBA00023004"/>
    </source>
</evidence>
<comment type="cofactor">
    <cofactor evidence="1">
        <name>heme</name>
        <dbReference type="ChEBI" id="CHEBI:30413"/>
    </cofactor>
</comment>
<keyword evidence="6" id="KW-1133">Transmembrane helix</keyword>
<dbReference type="InParanoid" id="W3WKC7"/>
<dbReference type="GO" id="GO:0004497">
    <property type="term" value="F:monooxygenase activity"/>
    <property type="evidence" value="ECO:0007669"/>
    <property type="project" value="InterPro"/>
</dbReference>
<evidence type="ECO:0000313" key="8">
    <source>
        <dbReference type="Proteomes" id="UP000030651"/>
    </source>
</evidence>
<dbReference type="RefSeq" id="XP_007841018.1">
    <property type="nucleotide sequence ID" value="XM_007842827.1"/>
</dbReference>
<evidence type="ECO:0000313" key="7">
    <source>
        <dbReference type="EMBL" id="ETS74380.1"/>
    </source>
</evidence>
<keyword evidence="6" id="KW-0472">Membrane</keyword>
<evidence type="ECO:0000256" key="1">
    <source>
        <dbReference type="ARBA" id="ARBA00001971"/>
    </source>
</evidence>
<dbReference type="KEGG" id="pfy:PFICI_14246"/>
<evidence type="ECO:0000256" key="4">
    <source>
        <dbReference type="ARBA" id="ARBA00023002"/>
    </source>
</evidence>
<dbReference type="SUPFAM" id="SSF48264">
    <property type="entry name" value="Cytochrome P450"/>
    <property type="match status" value="1"/>
</dbReference>
<keyword evidence="6" id="KW-0812">Transmembrane</keyword>
<dbReference type="GO" id="GO:0020037">
    <property type="term" value="F:heme binding"/>
    <property type="evidence" value="ECO:0007669"/>
    <property type="project" value="InterPro"/>
</dbReference>
<feature type="transmembrane region" description="Helical" evidence="6">
    <location>
        <begin position="297"/>
        <end position="316"/>
    </location>
</feature>
<evidence type="ECO:0008006" key="9">
    <source>
        <dbReference type="Google" id="ProtNLM"/>
    </source>
</evidence>
<comment type="similarity">
    <text evidence="2">Belongs to the cytochrome P450 family.</text>
</comment>
<name>W3WKC7_PESFW</name>
<protein>
    <recommendedName>
        <fullName evidence="9">Cytochrome P450</fullName>
    </recommendedName>
</protein>
<keyword evidence="5" id="KW-0408">Iron</keyword>
<dbReference type="Proteomes" id="UP000030651">
    <property type="component" value="Unassembled WGS sequence"/>
</dbReference>
<evidence type="ECO:0000256" key="6">
    <source>
        <dbReference type="SAM" id="Phobius"/>
    </source>
</evidence>
<dbReference type="Gene3D" id="1.10.630.10">
    <property type="entry name" value="Cytochrome P450"/>
    <property type="match status" value="1"/>
</dbReference>
<dbReference type="EMBL" id="KI912120">
    <property type="protein sequence ID" value="ETS74380.1"/>
    <property type="molecule type" value="Genomic_DNA"/>
</dbReference>
<dbReference type="InterPro" id="IPR036396">
    <property type="entry name" value="Cyt_P450_sf"/>
</dbReference>
<evidence type="ECO:0000256" key="2">
    <source>
        <dbReference type="ARBA" id="ARBA00010617"/>
    </source>
</evidence>
<reference evidence="8" key="1">
    <citation type="journal article" date="2015" name="BMC Genomics">
        <title>Genomic and transcriptomic analysis of the endophytic fungus Pestalotiopsis fici reveals its lifestyle and high potential for synthesis of natural products.</title>
        <authorList>
            <person name="Wang X."/>
            <person name="Zhang X."/>
            <person name="Liu L."/>
            <person name="Xiang M."/>
            <person name="Wang W."/>
            <person name="Sun X."/>
            <person name="Che Y."/>
            <person name="Guo L."/>
            <person name="Liu G."/>
            <person name="Guo L."/>
            <person name="Wang C."/>
            <person name="Yin W.B."/>
            <person name="Stadler M."/>
            <person name="Zhang X."/>
            <person name="Liu X."/>
        </authorList>
    </citation>
    <scope>NUCLEOTIDE SEQUENCE [LARGE SCALE GENOMIC DNA]</scope>
    <source>
        <strain evidence="8">W106-1 / CGMCC3.15140</strain>
    </source>
</reference>
<dbReference type="PANTHER" id="PTHR46206">
    <property type="entry name" value="CYTOCHROME P450"/>
    <property type="match status" value="1"/>
</dbReference>
<feature type="transmembrane region" description="Helical" evidence="6">
    <location>
        <begin position="20"/>
        <end position="41"/>
    </location>
</feature>
<dbReference type="OrthoDB" id="4796384at2759"/>
<dbReference type="GO" id="GO:0016705">
    <property type="term" value="F:oxidoreductase activity, acting on paired donors, with incorporation or reduction of molecular oxygen"/>
    <property type="evidence" value="ECO:0007669"/>
    <property type="project" value="InterPro"/>
</dbReference>
<dbReference type="Pfam" id="PF00067">
    <property type="entry name" value="p450"/>
    <property type="match status" value="1"/>
</dbReference>
<dbReference type="OMA" id="CKETHKH"/>
<dbReference type="PANTHER" id="PTHR46206:SF7">
    <property type="entry name" value="P450, PUTATIVE (EUROFUNG)-RELATED"/>
    <property type="match status" value="1"/>
</dbReference>
<organism evidence="7 8">
    <name type="scientific">Pestalotiopsis fici (strain W106-1 / CGMCC3.15140)</name>
    <dbReference type="NCBI Taxonomy" id="1229662"/>
    <lineage>
        <taxon>Eukaryota</taxon>
        <taxon>Fungi</taxon>
        <taxon>Dikarya</taxon>
        <taxon>Ascomycota</taxon>
        <taxon>Pezizomycotina</taxon>
        <taxon>Sordariomycetes</taxon>
        <taxon>Xylariomycetidae</taxon>
        <taxon>Amphisphaeriales</taxon>
        <taxon>Sporocadaceae</taxon>
        <taxon>Pestalotiopsis</taxon>
    </lineage>
</organism>
<dbReference type="InterPro" id="IPR001128">
    <property type="entry name" value="Cyt_P450"/>
</dbReference>
<dbReference type="GO" id="GO:0005506">
    <property type="term" value="F:iron ion binding"/>
    <property type="evidence" value="ECO:0007669"/>
    <property type="project" value="InterPro"/>
</dbReference>
<dbReference type="HOGENOM" id="CLU_022195_1_0_1"/>